<sequence length="365" mass="39663">MDYSPSSPSPSDDKRLVNTYDYTIDPTDAHIAQFVDTTPATRRQVARFQIHNNETTTGVVGLYAAKGVKATSTDLRYQKNLLYLRNSWPQGVWYPQGYLSNAETPNRDLVSGMNNSQESQGWLIRAINASKGQVFGAKIPSQALKLLRAHHQEGKEKKPKPEPKPSDDSDTELARADAKAEPDAAPPALSIERDLSPVAVKEAPRSPAPAPPPLSMEGYPGFSPVHLGDAAPPKPQISHSPPPQVDDGNESECSVDGVISHMLSRPGMPVAPTTSKHRAIVAEAEARQRNKNAQKAKRKARAAARKEAAAAVDKDKVASIYAVEAARSARKVGRERLAGLLSVAKRNEIEKDMAITVKKRVKKIL</sequence>
<proteinExistence type="predicted"/>
<dbReference type="GeneID" id="85448611"/>
<organism evidence="2 3">
    <name type="scientific">Colletotrichum navitas</name>
    <dbReference type="NCBI Taxonomy" id="681940"/>
    <lineage>
        <taxon>Eukaryota</taxon>
        <taxon>Fungi</taxon>
        <taxon>Dikarya</taxon>
        <taxon>Ascomycota</taxon>
        <taxon>Pezizomycotina</taxon>
        <taxon>Sordariomycetes</taxon>
        <taxon>Hypocreomycetidae</taxon>
        <taxon>Glomerellales</taxon>
        <taxon>Glomerellaceae</taxon>
        <taxon>Colletotrichum</taxon>
        <taxon>Colletotrichum graminicola species complex</taxon>
    </lineage>
</organism>
<dbReference type="EMBL" id="JAHLJV010000150">
    <property type="protein sequence ID" value="KAK1566261.1"/>
    <property type="molecule type" value="Genomic_DNA"/>
</dbReference>
<feature type="compositionally biased region" description="Basic and acidic residues" evidence="1">
    <location>
        <begin position="151"/>
        <end position="182"/>
    </location>
</feature>
<name>A0AAD8PKZ7_9PEZI</name>
<feature type="compositionally biased region" description="Pro residues" evidence="1">
    <location>
        <begin position="232"/>
        <end position="244"/>
    </location>
</feature>
<dbReference type="RefSeq" id="XP_060407449.1">
    <property type="nucleotide sequence ID" value="XM_060564371.1"/>
</dbReference>
<feature type="region of interest" description="Disordered" evidence="1">
    <location>
        <begin position="151"/>
        <end position="253"/>
    </location>
</feature>
<protein>
    <submittedName>
        <fullName evidence="2">Uncharacterized protein</fullName>
    </submittedName>
</protein>
<evidence type="ECO:0000313" key="3">
    <source>
        <dbReference type="Proteomes" id="UP001230504"/>
    </source>
</evidence>
<gene>
    <name evidence="2" type="ORF">LY79DRAFT_674844</name>
</gene>
<reference evidence="2" key="1">
    <citation type="submission" date="2021-06" db="EMBL/GenBank/DDBJ databases">
        <title>Comparative genomics, transcriptomics and evolutionary studies reveal genomic signatures of adaptation to plant cell wall in hemibiotrophic fungi.</title>
        <authorList>
            <consortium name="DOE Joint Genome Institute"/>
            <person name="Baroncelli R."/>
            <person name="Diaz J.F."/>
            <person name="Benocci T."/>
            <person name="Peng M."/>
            <person name="Battaglia E."/>
            <person name="Haridas S."/>
            <person name="Andreopoulos W."/>
            <person name="Labutti K."/>
            <person name="Pangilinan J."/>
            <person name="Floch G.L."/>
            <person name="Makela M.R."/>
            <person name="Henrissat B."/>
            <person name="Grigoriev I.V."/>
            <person name="Crouch J.A."/>
            <person name="De Vries R.P."/>
            <person name="Sukno S.A."/>
            <person name="Thon M.R."/>
        </authorList>
    </citation>
    <scope>NUCLEOTIDE SEQUENCE</scope>
    <source>
        <strain evidence="2">CBS 125086</strain>
    </source>
</reference>
<accession>A0AAD8PKZ7</accession>
<evidence type="ECO:0000313" key="2">
    <source>
        <dbReference type="EMBL" id="KAK1566261.1"/>
    </source>
</evidence>
<dbReference type="AlphaFoldDB" id="A0AAD8PKZ7"/>
<evidence type="ECO:0000256" key="1">
    <source>
        <dbReference type="SAM" id="MobiDB-lite"/>
    </source>
</evidence>
<keyword evidence="3" id="KW-1185">Reference proteome</keyword>
<comment type="caution">
    <text evidence="2">The sequence shown here is derived from an EMBL/GenBank/DDBJ whole genome shotgun (WGS) entry which is preliminary data.</text>
</comment>
<dbReference type="Proteomes" id="UP001230504">
    <property type="component" value="Unassembled WGS sequence"/>
</dbReference>